<organism evidence="2 3">
    <name type="scientific">Fibrisoma montanum</name>
    <dbReference type="NCBI Taxonomy" id="2305895"/>
    <lineage>
        <taxon>Bacteria</taxon>
        <taxon>Pseudomonadati</taxon>
        <taxon>Bacteroidota</taxon>
        <taxon>Cytophagia</taxon>
        <taxon>Cytophagales</taxon>
        <taxon>Spirosomataceae</taxon>
        <taxon>Fibrisoma</taxon>
    </lineage>
</organism>
<dbReference type="OrthoDB" id="1264254at2"/>
<proteinExistence type="predicted"/>
<dbReference type="SUPFAM" id="SSF56935">
    <property type="entry name" value="Porins"/>
    <property type="match status" value="1"/>
</dbReference>
<comment type="caution">
    <text evidence="2">The sequence shown here is derived from an EMBL/GenBank/DDBJ whole genome shotgun (WGS) entry which is preliminary data.</text>
</comment>
<feature type="chain" id="PRO_5018998931" evidence="1">
    <location>
        <begin position="23"/>
        <end position="562"/>
    </location>
</feature>
<keyword evidence="3" id="KW-1185">Reference proteome</keyword>
<evidence type="ECO:0000313" key="3">
    <source>
        <dbReference type="Proteomes" id="UP000283523"/>
    </source>
</evidence>
<dbReference type="EMBL" id="QXED01000003">
    <property type="protein sequence ID" value="RIV23433.1"/>
    <property type="molecule type" value="Genomic_DNA"/>
</dbReference>
<protein>
    <submittedName>
        <fullName evidence="2">TonB-dependent receptor</fullName>
    </submittedName>
</protein>
<name>A0A418MAN7_9BACT</name>
<dbReference type="RefSeq" id="WP_119667650.1">
    <property type="nucleotide sequence ID" value="NZ_QXED01000003.1"/>
</dbReference>
<dbReference type="Proteomes" id="UP000283523">
    <property type="component" value="Unassembled WGS sequence"/>
</dbReference>
<keyword evidence="1" id="KW-0732">Signal</keyword>
<gene>
    <name evidence="2" type="ORF">DYU11_10545</name>
</gene>
<keyword evidence="2" id="KW-0675">Receptor</keyword>
<evidence type="ECO:0000256" key="1">
    <source>
        <dbReference type="SAM" id="SignalP"/>
    </source>
</evidence>
<accession>A0A418MAN7</accession>
<dbReference type="AlphaFoldDB" id="A0A418MAN7"/>
<feature type="signal peptide" evidence="1">
    <location>
        <begin position="1"/>
        <end position="22"/>
    </location>
</feature>
<sequence>MPRIPALYLTLSASVFSLTLYAQEQPRPTRSPVREGEIENQEITVEKSRKIELPPATRIINKIPSIKPSAEQRKLTYEFEDRKLTVGDPRITPGVLPPTTTQAEQAPSYNNYVKVGAGNYGSFLGEGFVGVNNLSNLALEGSFRHLSSSIGPVDGRNSGQSDTRLNVTGKYMTESFKFQGDVGYERNGYFFYGYGPLPENTTISRDAIRQRLNTVNFKLGIENTNQESAIDYSLRTGISSLKDLYSASETDWGTNFNGSIGITNQVFALVAADAYVTQRSDGPVDNRNLFRVKPTFKYTTPRFTIVAGLTAANETDKRQNINRTQAFPVVDIDVVPVGNIHFFGGVDGDIVRNTLRSFLTENKWLAPQVLLSNTVKSLDFYGGSKGELGGGFAYEGKVSYARYRNFYVFNNSLTDTTKFFALYDGGTAEVLTISGQLGYALKDKFRSTLKADFYRYGLDRLEEAWGRPQVAASWTNSYILNKKLFVTADLYFYEGIKGKNFVTNTVYTLKPIYDLNVKIDYFLGKQFSAFVSLNNIIGQNYQRYLYYPVQGLNFLGGISYSF</sequence>
<reference evidence="2 3" key="1">
    <citation type="submission" date="2018-08" db="EMBL/GenBank/DDBJ databases">
        <title>Fibrisoma montanum sp. nov., isolated from Danxia mountain soil.</title>
        <authorList>
            <person name="Huang Y."/>
        </authorList>
    </citation>
    <scope>NUCLEOTIDE SEQUENCE [LARGE SCALE GENOMIC DNA]</scope>
    <source>
        <strain evidence="2 3">HYT19</strain>
    </source>
</reference>
<evidence type="ECO:0000313" key="2">
    <source>
        <dbReference type="EMBL" id="RIV23433.1"/>
    </source>
</evidence>